<feature type="compositionally biased region" description="Polar residues" evidence="7">
    <location>
        <begin position="83"/>
        <end position="95"/>
    </location>
</feature>
<dbReference type="Proteomes" id="UP000799440">
    <property type="component" value="Unassembled WGS sequence"/>
</dbReference>
<feature type="region of interest" description="Disordered" evidence="7">
    <location>
        <begin position="1"/>
        <end position="24"/>
    </location>
</feature>
<feature type="compositionally biased region" description="Polar residues" evidence="7">
    <location>
        <begin position="1574"/>
        <end position="1593"/>
    </location>
</feature>
<comment type="subcellular location">
    <subcellularLocation>
        <location evidence="2">Chromosome</location>
        <location evidence="2">Telomere</location>
    </subcellularLocation>
    <subcellularLocation>
        <location evidence="1">Nucleus</location>
    </subcellularLocation>
</comment>
<feature type="compositionally biased region" description="Acidic residues" evidence="7">
    <location>
        <begin position="1339"/>
        <end position="1348"/>
    </location>
</feature>
<feature type="region of interest" description="Disordered" evidence="7">
    <location>
        <begin position="41"/>
        <end position="135"/>
    </location>
</feature>
<evidence type="ECO:0000259" key="8">
    <source>
        <dbReference type="Pfam" id="PF12231"/>
    </source>
</evidence>
<gene>
    <name evidence="9" type="ORF">M011DRAFT_484473</name>
</gene>
<evidence type="ECO:0000256" key="3">
    <source>
        <dbReference type="ARBA" id="ARBA00022454"/>
    </source>
</evidence>
<protein>
    <recommendedName>
        <fullName evidence="8">Telomere-associated protein Rif1 N-terminal domain-containing protein</fullName>
    </recommendedName>
</protein>
<evidence type="ECO:0000256" key="6">
    <source>
        <dbReference type="ARBA" id="ARBA00023306"/>
    </source>
</evidence>
<feature type="region of interest" description="Disordered" evidence="7">
    <location>
        <begin position="1200"/>
        <end position="1245"/>
    </location>
</feature>
<keyword evidence="6" id="KW-0131">Cell cycle</keyword>
<evidence type="ECO:0000256" key="2">
    <source>
        <dbReference type="ARBA" id="ARBA00004574"/>
    </source>
</evidence>
<organism evidence="9 10">
    <name type="scientific">Sporormia fimetaria CBS 119925</name>
    <dbReference type="NCBI Taxonomy" id="1340428"/>
    <lineage>
        <taxon>Eukaryota</taxon>
        <taxon>Fungi</taxon>
        <taxon>Dikarya</taxon>
        <taxon>Ascomycota</taxon>
        <taxon>Pezizomycotina</taxon>
        <taxon>Dothideomycetes</taxon>
        <taxon>Pleosporomycetidae</taxon>
        <taxon>Pleosporales</taxon>
        <taxon>Sporormiaceae</taxon>
        <taxon>Sporormia</taxon>
    </lineage>
</organism>
<dbReference type="PANTHER" id="PTHR22928">
    <property type="entry name" value="TELOMERE-ASSOCIATED PROTEIN RIF1"/>
    <property type="match status" value="1"/>
</dbReference>
<dbReference type="EMBL" id="MU006565">
    <property type="protein sequence ID" value="KAF2749778.1"/>
    <property type="molecule type" value="Genomic_DNA"/>
</dbReference>
<evidence type="ECO:0000313" key="10">
    <source>
        <dbReference type="Proteomes" id="UP000799440"/>
    </source>
</evidence>
<reference evidence="9" key="1">
    <citation type="journal article" date="2020" name="Stud. Mycol.">
        <title>101 Dothideomycetes genomes: a test case for predicting lifestyles and emergence of pathogens.</title>
        <authorList>
            <person name="Haridas S."/>
            <person name="Albert R."/>
            <person name="Binder M."/>
            <person name="Bloem J."/>
            <person name="Labutti K."/>
            <person name="Salamov A."/>
            <person name="Andreopoulos B."/>
            <person name="Baker S."/>
            <person name="Barry K."/>
            <person name="Bills G."/>
            <person name="Bluhm B."/>
            <person name="Cannon C."/>
            <person name="Castanera R."/>
            <person name="Culley D."/>
            <person name="Daum C."/>
            <person name="Ezra D."/>
            <person name="Gonzalez J."/>
            <person name="Henrissat B."/>
            <person name="Kuo A."/>
            <person name="Liang C."/>
            <person name="Lipzen A."/>
            <person name="Lutzoni F."/>
            <person name="Magnuson J."/>
            <person name="Mondo S."/>
            <person name="Nolan M."/>
            <person name="Ohm R."/>
            <person name="Pangilinan J."/>
            <person name="Park H.-J."/>
            <person name="Ramirez L."/>
            <person name="Alfaro M."/>
            <person name="Sun H."/>
            <person name="Tritt A."/>
            <person name="Yoshinaga Y."/>
            <person name="Zwiers L.-H."/>
            <person name="Turgeon B."/>
            <person name="Goodwin S."/>
            <person name="Spatafora J."/>
            <person name="Crous P."/>
            <person name="Grigoriev I."/>
        </authorList>
    </citation>
    <scope>NUCLEOTIDE SEQUENCE</scope>
    <source>
        <strain evidence="9">CBS 119925</strain>
    </source>
</reference>
<dbReference type="GO" id="GO:0005634">
    <property type="term" value="C:nucleus"/>
    <property type="evidence" value="ECO:0007669"/>
    <property type="project" value="UniProtKB-SubCell"/>
</dbReference>
<keyword evidence="3" id="KW-0158">Chromosome</keyword>
<dbReference type="Pfam" id="PF12231">
    <property type="entry name" value="Rif1_N"/>
    <property type="match status" value="1"/>
</dbReference>
<dbReference type="PANTHER" id="PTHR22928:SF3">
    <property type="entry name" value="TELOMERE-ASSOCIATED PROTEIN RIF1"/>
    <property type="match status" value="1"/>
</dbReference>
<evidence type="ECO:0000256" key="7">
    <source>
        <dbReference type="SAM" id="MobiDB-lite"/>
    </source>
</evidence>
<feature type="compositionally biased region" description="Polar residues" evidence="7">
    <location>
        <begin position="1219"/>
        <end position="1231"/>
    </location>
</feature>
<keyword evidence="10" id="KW-1185">Reference proteome</keyword>
<keyword evidence="5" id="KW-0539">Nucleus</keyword>
<feature type="compositionally biased region" description="Polar residues" evidence="7">
    <location>
        <begin position="1427"/>
        <end position="1453"/>
    </location>
</feature>
<feature type="region of interest" description="Disordered" evidence="7">
    <location>
        <begin position="1110"/>
        <end position="1155"/>
    </location>
</feature>
<evidence type="ECO:0000256" key="1">
    <source>
        <dbReference type="ARBA" id="ARBA00004123"/>
    </source>
</evidence>
<feature type="compositionally biased region" description="Basic residues" evidence="7">
    <location>
        <begin position="1594"/>
        <end position="1606"/>
    </location>
</feature>
<feature type="compositionally biased region" description="Low complexity" evidence="7">
    <location>
        <begin position="1522"/>
        <end position="1534"/>
    </location>
</feature>
<feature type="domain" description="Telomere-associated protein Rif1 N-terminal" evidence="8">
    <location>
        <begin position="159"/>
        <end position="530"/>
    </location>
</feature>
<feature type="region of interest" description="Disordered" evidence="7">
    <location>
        <begin position="1308"/>
        <end position="1657"/>
    </location>
</feature>
<evidence type="ECO:0000256" key="4">
    <source>
        <dbReference type="ARBA" id="ARBA00022895"/>
    </source>
</evidence>
<accession>A0A6A6VGN6</accession>
<dbReference type="SUPFAM" id="SSF48371">
    <property type="entry name" value="ARM repeat"/>
    <property type="match status" value="1"/>
</dbReference>
<sequence>MVSSKFDSFSARPPTPPKDAHDDLDAELAIDDALELLQDPFGTQQALAMTAAEHTLDTPGPSPPSSSPAGSTASSKKRVNFELQASTIAPGTRPSNVGPWTPHRSSPLRPLPQTRVSNPLKSILKPTDPTSSPLQSQEGVAALQQLPFSEMLESTVKMLAQDKRPAKVDAYLTLNGALQAYEQVPDLEALFNKMGLFMQFIMRDVQAVGISGNGLDSQVINLATRFLLALLRLKGLKSAFTDEFCSWIIDHSISAISDPGMPKAVINIHLALLMHQCFDTKIITTARVEKILDALDAIHKRVSGFSVQAYRIRVYRKFIMQKPDVMTKHTERWFKHVLAGTLSPSKDIQRSALDTAISTAKIVRSHPQITNAILAIMNRVKAEDGDSFGKIYAQGVANALKKEHAELVPQIWGSITACLNRQSLLPSHFTAAREWLQLTEIFICSEIERIRPYANIAFIGLVYAVDVAIDTPEFLSKMLVTLSQKLLSPPAPRKKMQMDAATFGYMMLLYYAFAPAASHSQLSRYWKEFVADFWTSMIHRSSSTSSRAVAACRVVTTLLRGSGRTSNWDQHAALELQVKLESEKEPKFQGTPAMRPLNPQWVRKHLCMVLQFIETLLDAAPWTLGASDNGPVKPMWISLLDSLVEASCKEVMATSETKDATAHIVNMLRRVWDRHTAALATHQNSEDSWAEKFSFLVTTVVQKLGALQFSDKSLTRNVQNQFEVSTPSHRSRPGAQRLSPLLYFVDLLMVRSEGKIADTDRSCIVQRLIEPCFAAQNSRLAKLELLRDCSAVVGSVSTGPAIAGFWAHIGKQLKACLTETPADAAEPMSRQPGKEYDMVVELLSLGSLHLLQDGQGTEILRLFAEIVRKEAGEKEVGESAVAVAVIETVSASVLASRDGEHGMAYVPYLCVLLKNFPTAVNRRNLEQAKHKLYPSAPAPARGTEIDPFNHLYTAITSFGNAVYHDFDKGLMDTTRQFLEALASSIRRCPVTLIAAYLRKIQNTVALWIEDPDKQLKKLRSDVLALWQAVCEGLEKIRKRDSSLLSSLEPLLCAGFSSRRRRVVETSVKSWNSTFGKEEGLRYPAQLEKKLHRLSGAVELLAPSLEGRERLSTEPLSFDESDDSIAESTPRIRAKSARPSNSPFIDSAGSRRRFARKRHPTAKLRHDNSQIHFEPILSSPAALSRQESQVLTDRQREVFERQRDTSTVYSAADPGWQHFGGSSQPQDVNSDALTADDLPTPTRHSRSPLKALAAMGPMDAYLGSSPTPYARSRGQQTMGGQPESIGPTAMHTVTTGDDVELGSSPPRMAKMPGPHVGNGVQHPETTNNGEQSLGERDFTEYDEGTTIEDDVFRDLRSPVTAQEPKDRAARAAIEMPSEDSSSAIEDQLERQFDADISVLHDEEQPKKPTAPPETSKDPEAMLLDAPSFVQQASADDTPVQTSAVRRSTRHSVVTSPAKEVANRKRARRSLSESQRSSKKPREEDKAPLQQSKPAEEPECVIVEQLSTAPPKRGPGRPPKRKPQQTQVVPETVQKQPSRKRAALRSSSSANDLEVGTDEIVGETPLLKRSRRSVGQDVSQAKSTESPAEESSQSKRLSHVRVSPRHTSSRASSVAGEDTADVTQAQDGDAISPAGEDEPKAAPQAQPDTTQSRTEEDITALTATPNRSFTERVILTPRSILDKLRKMISDCSQIVLGREEERGFDDALFDLRRAVHAAGRRGQDGLD</sequence>
<feature type="compositionally biased region" description="Basic residues" evidence="7">
    <location>
        <begin position="1512"/>
        <end position="1521"/>
    </location>
</feature>
<name>A0A6A6VGN6_9PLEO</name>
<feature type="compositionally biased region" description="Basic and acidic residues" evidence="7">
    <location>
        <begin position="1386"/>
        <end position="1405"/>
    </location>
</feature>
<evidence type="ECO:0000313" key="9">
    <source>
        <dbReference type="EMBL" id="KAF2749778.1"/>
    </source>
</evidence>
<dbReference type="GO" id="GO:0000723">
    <property type="term" value="P:telomere maintenance"/>
    <property type="evidence" value="ECO:0007669"/>
    <property type="project" value="TreeGrafter"/>
</dbReference>
<dbReference type="InterPro" id="IPR016024">
    <property type="entry name" value="ARM-type_fold"/>
</dbReference>
<proteinExistence type="predicted"/>
<evidence type="ECO:0000256" key="5">
    <source>
        <dbReference type="ARBA" id="ARBA00023242"/>
    </source>
</evidence>
<dbReference type="InterPro" id="IPR022031">
    <property type="entry name" value="Rif1_N"/>
</dbReference>
<keyword evidence="4" id="KW-0779">Telomere</keyword>
<dbReference type="GO" id="GO:0140445">
    <property type="term" value="C:chromosome, telomeric repeat region"/>
    <property type="evidence" value="ECO:0007669"/>
    <property type="project" value="TreeGrafter"/>
</dbReference>
<dbReference type="OrthoDB" id="5399929at2759"/>